<comment type="caution">
    <text evidence="2">The sequence shown here is derived from an EMBL/GenBank/DDBJ whole genome shotgun (WGS) entry which is preliminary data.</text>
</comment>
<feature type="signal peptide" evidence="1">
    <location>
        <begin position="1"/>
        <end position="19"/>
    </location>
</feature>
<protein>
    <recommendedName>
        <fullName evidence="4">Secreted protein</fullName>
    </recommendedName>
</protein>
<accession>A0ABV7X630</accession>
<evidence type="ECO:0000313" key="3">
    <source>
        <dbReference type="Proteomes" id="UP001595615"/>
    </source>
</evidence>
<keyword evidence="1" id="KW-0732">Signal</keyword>
<keyword evidence="3" id="KW-1185">Reference proteome</keyword>
<dbReference type="RefSeq" id="WP_380856411.1">
    <property type="nucleotide sequence ID" value="NZ_JBHRXV010000001.1"/>
</dbReference>
<dbReference type="Proteomes" id="UP001595615">
    <property type="component" value="Unassembled WGS sequence"/>
</dbReference>
<evidence type="ECO:0008006" key="4">
    <source>
        <dbReference type="Google" id="ProtNLM"/>
    </source>
</evidence>
<organism evidence="2 3">
    <name type="scientific">Sphingoaurantiacus capsulatus</name>
    <dbReference type="NCBI Taxonomy" id="1771310"/>
    <lineage>
        <taxon>Bacteria</taxon>
        <taxon>Pseudomonadati</taxon>
        <taxon>Pseudomonadota</taxon>
        <taxon>Alphaproteobacteria</taxon>
        <taxon>Sphingomonadales</taxon>
        <taxon>Sphingosinicellaceae</taxon>
        <taxon>Sphingoaurantiacus</taxon>
    </lineage>
</organism>
<feature type="chain" id="PRO_5047499756" description="Secreted protein" evidence="1">
    <location>
        <begin position="20"/>
        <end position="131"/>
    </location>
</feature>
<name>A0ABV7X630_9SPHN</name>
<sequence>MPGRLRLVTLMLLAAPAAAAEPPASAEDAYDAYRRMTTAVKPDCPAVTDPDEIVVCGSVDSSQHRLPRKEDSGPVIAGAADARAEREALAGGGACGGRFSHGRPGCAGGLNILAIGGAIARAIGKVAGTDQ</sequence>
<gene>
    <name evidence="2" type="ORF">ACFOMD_02700</name>
</gene>
<evidence type="ECO:0000313" key="2">
    <source>
        <dbReference type="EMBL" id="MFC3711462.1"/>
    </source>
</evidence>
<dbReference type="EMBL" id="JBHRXV010000001">
    <property type="protein sequence ID" value="MFC3711462.1"/>
    <property type="molecule type" value="Genomic_DNA"/>
</dbReference>
<proteinExistence type="predicted"/>
<reference evidence="3" key="1">
    <citation type="journal article" date="2019" name="Int. J. Syst. Evol. Microbiol.">
        <title>The Global Catalogue of Microorganisms (GCM) 10K type strain sequencing project: providing services to taxonomists for standard genome sequencing and annotation.</title>
        <authorList>
            <consortium name="The Broad Institute Genomics Platform"/>
            <consortium name="The Broad Institute Genome Sequencing Center for Infectious Disease"/>
            <person name="Wu L."/>
            <person name="Ma J."/>
        </authorList>
    </citation>
    <scope>NUCLEOTIDE SEQUENCE [LARGE SCALE GENOMIC DNA]</scope>
    <source>
        <strain evidence="3">KCTC 42644</strain>
    </source>
</reference>
<evidence type="ECO:0000256" key="1">
    <source>
        <dbReference type="SAM" id="SignalP"/>
    </source>
</evidence>